<dbReference type="Gene3D" id="3.30.1150.10">
    <property type="match status" value="1"/>
</dbReference>
<proteinExistence type="predicted"/>
<dbReference type="STRING" id="92947.BVG79_02013"/>
<feature type="transmembrane region" description="Helical" evidence="6">
    <location>
        <begin position="26"/>
        <end position="46"/>
    </location>
</feature>
<feature type="compositionally biased region" description="Low complexity" evidence="5">
    <location>
        <begin position="237"/>
        <end position="247"/>
    </location>
</feature>
<evidence type="ECO:0000256" key="3">
    <source>
        <dbReference type="ARBA" id="ARBA00022989"/>
    </source>
</evidence>
<name>A0A1W6P1Q5_9RHOB</name>
<reference evidence="8 9" key="1">
    <citation type="submission" date="2017-02" db="EMBL/GenBank/DDBJ databases">
        <title>Ketogulonicigenium robustum SPU B003 Genome sequencing and assembly.</title>
        <authorList>
            <person name="Li Y."/>
            <person name="Liu L."/>
            <person name="Wang C."/>
            <person name="Zhang M."/>
            <person name="Zhang T."/>
            <person name="Zhang Y."/>
        </authorList>
    </citation>
    <scope>NUCLEOTIDE SEQUENCE [LARGE SCALE GENOMIC DNA]</scope>
    <source>
        <strain evidence="8 9">SPU_B003</strain>
    </source>
</reference>
<dbReference type="InterPro" id="IPR006260">
    <property type="entry name" value="TonB/TolA_C"/>
</dbReference>
<dbReference type="GO" id="GO:0055085">
    <property type="term" value="P:transmembrane transport"/>
    <property type="evidence" value="ECO:0007669"/>
    <property type="project" value="InterPro"/>
</dbReference>
<dbReference type="GO" id="GO:0016020">
    <property type="term" value="C:membrane"/>
    <property type="evidence" value="ECO:0007669"/>
    <property type="project" value="UniProtKB-SubCell"/>
</dbReference>
<evidence type="ECO:0000313" key="8">
    <source>
        <dbReference type="EMBL" id="ARO15353.1"/>
    </source>
</evidence>
<gene>
    <name evidence="8" type="primary">tonB</name>
    <name evidence="8" type="ORF">BVG79_02013</name>
</gene>
<feature type="compositionally biased region" description="Low complexity" evidence="5">
    <location>
        <begin position="166"/>
        <end position="182"/>
    </location>
</feature>
<dbReference type="PROSITE" id="PS52015">
    <property type="entry name" value="TONB_CTD"/>
    <property type="match status" value="1"/>
</dbReference>
<dbReference type="AlphaFoldDB" id="A0A1W6P1Q5"/>
<dbReference type="KEGG" id="kro:BVG79_02013"/>
<dbReference type="SUPFAM" id="SSF74653">
    <property type="entry name" value="TolA/TonB C-terminal domain"/>
    <property type="match status" value="1"/>
</dbReference>
<feature type="region of interest" description="Disordered" evidence="5">
    <location>
        <begin position="75"/>
        <end position="257"/>
    </location>
</feature>
<protein>
    <submittedName>
        <fullName evidence="8">Periplasmic protein TonB</fullName>
    </submittedName>
</protein>
<accession>A0A1W6P1Q5</accession>
<dbReference type="Proteomes" id="UP000242447">
    <property type="component" value="Chromosome"/>
</dbReference>
<keyword evidence="9" id="KW-1185">Reference proteome</keyword>
<comment type="subcellular location">
    <subcellularLocation>
        <location evidence="1">Membrane</location>
        <topology evidence="1">Single-pass membrane protein</topology>
    </subcellularLocation>
</comment>
<dbReference type="RefSeq" id="WP_085786765.1">
    <property type="nucleotide sequence ID" value="NZ_CP019937.1"/>
</dbReference>
<organism evidence="8 9">
    <name type="scientific">Ketogulonicigenium robustum</name>
    <dbReference type="NCBI Taxonomy" id="92947"/>
    <lineage>
        <taxon>Bacteria</taxon>
        <taxon>Pseudomonadati</taxon>
        <taxon>Pseudomonadota</taxon>
        <taxon>Alphaproteobacteria</taxon>
        <taxon>Rhodobacterales</taxon>
        <taxon>Roseobacteraceae</taxon>
        <taxon>Ketogulonicigenium</taxon>
    </lineage>
</organism>
<feature type="compositionally biased region" description="Acidic residues" evidence="5">
    <location>
        <begin position="116"/>
        <end position="150"/>
    </location>
</feature>
<dbReference type="EMBL" id="CP019937">
    <property type="protein sequence ID" value="ARO15353.1"/>
    <property type="molecule type" value="Genomic_DNA"/>
</dbReference>
<evidence type="ECO:0000259" key="7">
    <source>
        <dbReference type="PROSITE" id="PS52015"/>
    </source>
</evidence>
<evidence type="ECO:0000256" key="6">
    <source>
        <dbReference type="SAM" id="Phobius"/>
    </source>
</evidence>
<keyword evidence="4 6" id="KW-0472">Membrane</keyword>
<dbReference type="Pfam" id="PF03544">
    <property type="entry name" value="TonB_C"/>
    <property type="match status" value="1"/>
</dbReference>
<feature type="compositionally biased region" description="Pro residues" evidence="5">
    <location>
        <begin position="155"/>
        <end position="165"/>
    </location>
</feature>
<evidence type="ECO:0000256" key="4">
    <source>
        <dbReference type="ARBA" id="ARBA00023136"/>
    </source>
</evidence>
<keyword evidence="2 6" id="KW-0812">Transmembrane</keyword>
<evidence type="ECO:0000256" key="2">
    <source>
        <dbReference type="ARBA" id="ARBA00022692"/>
    </source>
</evidence>
<keyword evidence="3 6" id="KW-1133">Transmembrane helix</keyword>
<dbReference type="NCBIfam" id="TIGR01352">
    <property type="entry name" value="tonB_Cterm"/>
    <property type="match status" value="1"/>
</dbReference>
<feature type="compositionally biased region" description="Pro residues" evidence="5">
    <location>
        <begin position="106"/>
        <end position="115"/>
    </location>
</feature>
<dbReference type="InterPro" id="IPR037682">
    <property type="entry name" value="TonB_C"/>
</dbReference>
<feature type="domain" description="TonB C-terminal" evidence="7">
    <location>
        <begin position="259"/>
        <end position="351"/>
    </location>
</feature>
<dbReference type="OrthoDB" id="7722018at2"/>
<evidence type="ECO:0000256" key="5">
    <source>
        <dbReference type="SAM" id="MobiDB-lite"/>
    </source>
</evidence>
<sequence length="351" mass="36968">MRAPRPIPARPLTEDIARLKLSEVSLWAGTSAVVLAAAVTGAWAYLSFAPPAADAGVPDPIAVEIAQFDAAPMTESLDTPEGELSSAAAAVPETTPEMVEETAELTPPPELPPEVLPEEMPEELPPEEVPPEDIPPEEVPPPEEVVEDIPDIAPEVPPEAVPPEVAPAQETAPAVDVPDPAVTLPPPPESPPDETAEDVAAPIPMPPRRPDRPRTQPRPQPPAQQASAAAAPPPAPRQAEQATTTQANVGAAPSRNQIARWDQLVGRHIERRKVVPPAVRRGARGSVSVNVRIDRSGRVLGVTVLSSSGNPELDQAAVALVQSSSPLPAPPEGMPENQLLFTLPVDYTRSR</sequence>
<evidence type="ECO:0000313" key="9">
    <source>
        <dbReference type="Proteomes" id="UP000242447"/>
    </source>
</evidence>
<evidence type="ECO:0000256" key="1">
    <source>
        <dbReference type="ARBA" id="ARBA00004167"/>
    </source>
</evidence>